<accession>A0A101HJF3</accession>
<evidence type="ECO:0000313" key="2">
    <source>
        <dbReference type="Proteomes" id="UP000053860"/>
    </source>
</evidence>
<dbReference type="AlphaFoldDB" id="A0A101HJF3"/>
<comment type="caution">
    <text evidence="1">The sequence shown here is derived from an EMBL/GenBank/DDBJ whole genome shotgun (WGS) entry which is preliminary data.</text>
</comment>
<gene>
    <name evidence="1" type="ORF">XD92_0634</name>
</gene>
<evidence type="ECO:0000313" key="1">
    <source>
        <dbReference type="EMBL" id="KUK77946.1"/>
    </source>
</evidence>
<organism evidence="1 2">
    <name type="scientific">Proteiniphilum acetatigenes</name>
    <dbReference type="NCBI Taxonomy" id="294710"/>
    <lineage>
        <taxon>Bacteria</taxon>
        <taxon>Pseudomonadati</taxon>
        <taxon>Bacteroidota</taxon>
        <taxon>Bacteroidia</taxon>
        <taxon>Bacteroidales</taxon>
        <taxon>Dysgonomonadaceae</taxon>
        <taxon>Proteiniphilum</taxon>
    </lineage>
</organism>
<evidence type="ECO:0008006" key="3">
    <source>
        <dbReference type="Google" id="ProtNLM"/>
    </source>
</evidence>
<name>A0A101HJF3_9BACT</name>
<dbReference type="Proteomes" id="UP000053860">
    <property type="component" value="Unassembled WGS sequence"/>
</dbReference>
<dbReference type="Gene3D" id="2.40.160.60">
    <property type="entry name" value="Outer membrane protein transport protein (OMPP1/FadL/TodX)"/>
    <property type="match status" value="1"/>
</dbReference>
<protein>
    <recommendedName>
        <fullName evidence="3">Outer membrane protein beta-barrel domain-containing protein</fullName>
    </recommendedName>
</protein>
<dbReference type="EMBL" id="LGGN01000094">
    <property type="protein sequence ID" value="KUK77946.1"/>
    <property type="molecule type" value="Genomic_DNA"/>
</dbReference>
<reference evidence="2" key="1">
    <citation type="journal article" date="2015" name="MBio">
        <title>Genome-Resolved Metagenomic Analysis Reveals Roles for Candidate Phyla and Other Microbial Community Members in Biogeochemical Transformations in Oil Reservoirs.</title>
        <authorList>
            <person name="Hu P."/>
            <person name="Tom L."/>
            <person name="Singh A."/>
            <person name="Thomas B.C."/>
            <person name="Baker B.J."/>
            <person name="Piceno Y.M."/>
            <person name="Andersen G.L."/>
            <person name="Banfield J.F."/>
        </authorList>
    </citation>
    <scope>NUCLEOTIDE SEQUENCE [LARGE SCALE GENOMIC DNA]</scope>
</reference>
<sequence>LIGLDGTYQMWKELEYPGLLDGLTPKDRFNDVIRINTGMEYVIDPLSQNFFHRIRFRGGVSYANAYTNFSVVDPVSGLSAGMGSYSEYGVNVGLGLPFRDYMSGHVSMLNIGFGYSRQQPDASHMIRQDMFKISLSLNINELWFFKRQFN</sequence>
<proteinExistence type="predicted"/>
<feature type="non-terminal residue" evidence="1">
    <location>
        <position position="1"/>
    </location>
</feature>